<evidence type="ECO:0000313" key="1">
    <source>
        <dbReference type="EMBL" id="GGN34711.1"/>
    </source>
</evidence>
<comment type="caution">
    <text evidence="1">The sequence shown here is derived from an EMBL/GenBank/DDBJ whole genome shotgun (WGS) entry which is preliminary data.</text>
</comment>
<protein>
    <submittedName>
        <fullName evidence="1">Uncharacterized protein</fullName>
    </submittedName>
</protein>
<accession>A0ABQ2J1S3</accession>
<reference evidence="2" key="1">
    <citation type="journal article" date="2019" name="Int. J. Syst. Evol. Microbiol.">
        <title>The Global Catalogue of Microorganisms (GCM) 10K type strain sequencing project: providing services to taxonomists for standard genome sequencing and annotation.</title>
        <authorList>
            <consortium name="The Broad Institute Genomics Platform"/>
            <consortium name="The Broad Institute Genome Sequencing Center for Infectious Disease"/>
            <person name="Wu L."/>
            <person name="Ma J."/>
        </authorList>
    </citation>
    <scope>NUCLEOTIDE SEQUENCE [LARGE SCALE GENOMIC DNA]</scope>
    <source>
        <strain evidence="2">JCM 16918</strain>
    </source>
</reference>
<dbReference type="RefSeq" id="WP_189055341.1">
    <property type="nucleotide sequence ID" value="NZ_BMOR01000004.1"/>
</dbReference>
<dbReference type="EMBL" id="BMOR01000004">
    <property type="protein sequence ID" value="GGN34711.1"/>
    <property type="molecule type" value="Genomic_DNA"/>
</dbReference>
<organism evidence="1 2">
    <name type="scientific">Deinococcus daejeonensis</name>
    <dbReference type="NCBI Taxonomy" id="1007098"/>
    <lineage>
        <taxon>Bacteria</taxon>
        <taxon>Thermotogati</taxon>
        <taxon>Deinococcota</taxon>
        <taxon>Deinococci</taxon>
        <taxon>Deinococcales</taxon>
        <taxon>Deinococcaceae</taxon>
        <taxon>Deinococcus</taxon>
    </lineage>
</organism>
<name>A0ABQ2J1S3_9DEIO</name>
<evidence type="ECO:0000313" key="2">
    <source>
        <dbReference type="Proteomes" id="UP000645517"/>
    </source>
</evidence>
<gene>
    <name evidence="1" type="ORF">GCM10010842_13700</name>
</gene>
<keyword evidence="2" id="KW-1185">Reference proteome</keyword>
<dbReference type="Proteomes" id="UP000645517">
    <property type="component" value="Unassembled WGS sequence"/>
</dbReference>
<sequence>MTYSLLQPTPAGLQTVARFDTYAEARAAANEGHAYTATEIHPAGYVEIEDAKGQTLYLITWTHVPERGPLP</sequence>
<proteinExistence type="predicted"/>